<evidence type="ECO:0000313" key="6">
    <source>
        <dbReference type="Proteomes" id="UP000594967"/>
    </source>
</evidence>
<proteinExistence type="predicted"/>
<dbReference type="PANTHER" id="PTHR35568">
    <property type="entry name" value="TRANSCRIPTIONAL REGULATOR DAUR"/>
    <property type="match status" value="1"/>
</dbReference>
<protein>
    <submittedName>
        <fullName evidence="3">PAS domain-containing protein</fullName>
    </submittedName>
    <submittedName>
        <fullName evidence="4">Uncharacterized protein conserved in bacteria</fullName>
    </submittedName>
</protein>
<dbReference type="EMBL" id="LS483469">
    <property type="protein sequence ID" value="SQI40129.1"/>
    <property type="molecule type" value="Genomic_DNA"/>
</dbReference>
<dbReference type="Proteomes" id="UP000248897">
    <property type="component" value="Chromosome 1"/>
</dbReference>
<sequence length="210" mass="23507">MLKPTPQLELLQSVADGIAALFFPNVEVVIHDLSTNKVAYLANNLSKRKPGDDAGLDDFDINSGAPVTGPYEKLNWDGKKMRSVSIPARDEQGNPSYLLCVNLSTSIFEDARNALDMFLSVTRLQPQPQQLFKDDWQEKINTFLHEWIRLQNTSLSSLSREQKKRLVIDLYNEGAFKAKSAADYIANVLSLGRATVYKYLKELKKGEGAA</sequence>
<evidence type="ECO:0000259" key="1">
    <source>
        <dbReference type="Pfam" id="PF08348"/>
    </source>
</evidence>
<dbReference type="PANTHER" id="PTHR35568:SF1">
    <property type="entry name" value="TRANSCRIPTIONAL REGULATOR DAUR"/>
    <property type="match status" value="1"/>
</dbReference>
<dbReference type="AlphaFoldDB" id="A0A2X4UNL7"/>
<feature type="domain" description="YheO-like" evidence="1">
    <location>
        <begin position="8"/>
        <end position="113"/>
    </location>
</feature>
<dbReference type="InterPro" id="IPR039445">
    <property type="entry name" value="DauR-like_HTH"/>
</dbReference>
<dbReference type="RefSeq" id="WP_063199463.1">
    <property type="nucleotide sequence ID" value="NZ_CAMITG010000002.1"/>
</dbReference>
<evidence type="ECO:0000313" key="3">
    <source>
        <dbReference type="EMBL" id="QPS20813.1"/>
    </source>
</evidence>
<dbReference type="InterPro" id="IPR013559">
    <property type="entry name" value="YheO"/>
</dbReference>
<gene>
    <name evidence="3" type="ORF">I6G64_25250</name>
    <name evidence="4" type="ORF">NCTC12961_03049</name>
</gene>
<name>A0A2X4UNL7_SERPL</name>
<accession>A0A2X4UNL7</accession>
<dbReference type="Proteomes" id="UP000594967">
    <property type="component" value="Chromosome"/>
</dbReference>
<organism evidence="4 5">
    <name type="scientific">Serratia plymuthica</name>
    <dbReference type="NCBI Taxonomy" id="82996"/>
    <lineage>
        <taxon>Bacteria</taxon>
        <taxon>Pseudomonadati</taxon>
        <taxon>Pseudomonadota</taxon>
        <taxon>Gammaproteobacteria</taxon>
        <taxon>Enterobacterales</taxon>
        <taxon>Yersiniaceae</taxon>
        <taxon>Serratia</taxon>
    </lineage>
</organism>
<dbReference type="Pfam" id="PF13309">
    <property type="entry name" value="HTH_22"/>
    <property type="match status" value="1"/>
</dbReference>
<evidence type="ECO:0000259" key="2">
    <source>
        <dbReference type="Pfam" id="PF13309"/>
    </source>
</evidence>
<reference evidence="4 5" key="1">
    <citation type="submission" date="2018-06" db="EMBL/GenBank/DDBJ databases">
        <authorList>
            <consortium name="Pathogen Informatics"/>
            <person name="Doyle S."/>
        </authorList>
    </citation>
    <scope>NUCLEOTIDE SEQUENCE [LARGE SCALE GENOMIC DNA]</scope>
    <source>
        <strain evidence="4 5">NCTC12961</strain>
    </source>
</reference>
<dbReference type="InterPro" id="IPR039446">
    <property type="entry name" value="DauR-like"/>
</dbReference>
<dbReference type="Pfam" id="PF08348">
    <property type="entry name" value="PAS_6"/>
    <property type="match status" value="1"/>
</dbReference>
<dbReference type="STRING" id="82996.ADP72_23805"/>
<dbReference type="EMBL" id="CP065673">
    <property type="protein sequence ID" value="QPS20813.1"/>
    <property type="molecule type" value="Genomic_DNA"/>
</dbReference>
<feature type="domain" description="Transcriptional regulator DauR-like HTH" evidence="2">
    <location>
        <begin position="140"/>
        <end position="201"/>
    </location>
</feature>
<evidence type="ECO:0000313" key="4">
    <source>
        <dbReference type="EMBL" id="SQI40129.1"/>
    </source>
</evidence>
<keyword evidence="6" id="KW-1185">Reference proteome</keyword>
<reference evidence="3 6" key="2">
    <citation type="submission" date="2020-12" db="EMBL/GenBank/DDBJ databases">
        <title>FDA dAtabase for Regulatory Grade micrObial Sequences (FDA-ARGOS): Supporting development and validation of Infectious Disease Dx tests.</title>
        <authorList>
            <person name="Sproer C."/>
            <person name="Gronow S."/>
            <person name="Severitt S."/>
            <person name="Schroder I."/>
            <person name="Tallon L."/>
            <person name="Sadzewicz L."/>
            <person name="Zhao X."/>
            <person name="Boylan J."/>
            <person name="Ott S."/>
            <person name="Bowen H."/>
            <person name="Vavikolanu K."/>
            <person name="Mehta A."/>
            <person name="Aluvathingal J."/>
            <person name="Nadendla S."/>
            <person name="Lowell S."/>
            <person name="Myers T."/>
            <person name="Yan Y."/>
            <person name="Sichtig H."/>
        </authorList>
    </citation>
    <scope>NUCLEOTIDE SEQUENCE [LARGE SCALE GENOMIC DNA]</scope>
    <source>
        <strain evidence="3 6">FDAARGOS_907</strain>
    </source>
</reference>
<evidence type="ECO:0000313" key="5">
    <source>
        <dbReference type="Proteomes" id="UP000248897"/>
    </source>
</evidence>